<accession>A0A2Z7BNH1</accession>
<evidence type="ECO:0000313" key="1">
    <source>
        <dbReference type="EMBL" id="KZV36163.1"/>
    </source>
</evidence>
<proteinExistence type="predicted"/>
<organism evidence="1 2">
    <name type="scientific">Dorcoceras hygrometricum</name>
    <dbReference type="NCBI Taxonomy" id="472368"/>
    <lineage>
        <taxon>Eukaryota</taxon>
        <taxon>Viridiplantae</taxon>
        <taxon>Streptophyta</taxon>
        <taxon>Embryophyta</taxon>
        <taxon>Tracheophyta</taxon>
        <taxon>Spermatophyta</taxon>
        <taxon>Magnoliopsida</taxon>
        <taxon>eudicotyledons</taxon>
        <taxon>Gunneridae</taxon>
        <taxon>Pentapetalae</taxon>
        <taxon>asterids</taxon>
        <taxon>lamiids</taxon>
        <taxon>Lamiales</taxon>
        <taxon>Gesneriaceae</taxon>
        <taxon>Didymocarpoideae</taxon>
        <taxon>Trichosporeae</taxon>
        <taxon>Loxocarpinae</taxon>
        <taxon>Dorcoceras</taxon>
    </lineage>
</organism>
<dbReference type="PANTHER" id="PTHR46890:SF48">
    <property type="entry name" value="RNA-DIRECTED DNA POLYMERASE"/>
    <property type="match status" value="1"/>
</dbReference>
<dbReference type="PANTHER" id="PTHR46890">
    <property type="entry name" value="NON-LTR RETROLELEMENT REVERSE TRANSCRIPTASE-LIKE PROTEIN-RELATED"/>
    <property type="match status" value="1"/>
</dbReference>
<evidence type="ECO:0000313" key="2">
    <source>
        <dbReference type="Proteomes" id="UP000250235"/>
    </source>
</evidence>
<dbReference type="OrthoDB" id="912368at2759"/>
<feature type="non-terminal residue" evidence="1">
    <location>
        <position position="1"/>
    </location>
</feature>
<dbReference type="InterPro" id="IPR052343">
    <property type="entry name" value="Retrotransposon-Effector_Assoc"/>
</dbReference>
<name>A0A2Z7BNH1_9LAMI</name>
<protein>
    <submittedName>
        <fullName evidence="1">Uncharacterized protein</fullName>
    </submittedName>
</protein>
<dbReference type="EMBL" id="KV003920">
    <property type="protein sequence ID" value="KZV36163.1"/>
    <property type="molecule type" value="Genomic_DNA"/>
</dbReference>
<keyword evidence="2" id="KW-1185">Reference proteome</keyword>
<reference evidence="1 2" key="1">
    <citation type="journal article" date="2015" name="Proc. Natl. Acad. Sci. U.S.A.">
        <title>The resurrection genome of Boea hygrometrica: A blueprint for survival of dehydration.</title>
        <authorList>
            <person name="Xiao L."/>
            <person name="Yang G."/>
            <person name="Zhang L."/>
            <person name="Yang X."/>
            <person name="Zhao S."/>
            <person name="Ji Z."/>
            <person name="Zhou Q."/>
            <person name="Hu M."/>
            <person name="Wang Y."/>
            <person name="Chen M."/>
            <person name="Xu Y."/>
            <person name="Jin H."/>
            <person name="Xiao X."/>
            <person name="Hu G."/>
            <person name="Bao F."/>
            <person name="Hu Y."/>
            <person name="Wan P."/>
            <person name="Li L."/>
            <person name="Deng X."/>
            <person name="Kuang T."/>
            <person name="Xiang C."/>
            <person name="Zhu J.K."/>
            <person name="Oliver M.J."/>
            <person name="He Y."/>
        </authorList>
    </citation>
    <scope>NUCLEOTIDE SEQUENCE [LARGE SCALE GENOMIC DNA]</scope>
    <source>
        <strain evidence="2">cv. XS01</strain>
    </source>
</reference>
<dbReference type="Proteomes" id="UP000250235">
    <property type="component" value="Unassembled WGS sequence"/>
</dbReference>
<gene>
    <name evidence="1" type="ORF">F511_22831</name>
</gene>
<dbReference type="AlphaFoldDB" id="A0A2Z7BNH1"/>
<sequence>QKAACNWLENGERNTKLFHNLVRKKHVANKIFRIWDEGTCLTSPTLIQQSGVSFFVNLLTSEPSGLARPDFSCFSPQISDSKNLSLAATPSLEEVKAVVFSIPWDSVAGTDGYSLAFFQHCWEIVDQDVLGAVLDFFQGTPLPQSFTATTITLIPKCESARAWTDFLPISLCNVSKRSYPNSFTLY</sequence>